<sequence>MKVSSLTENYEPIHRMAQKTEKLRQELRKMSKAGHKKPSLSVDVDDGQALSGGSSPTPCVRRASETNGNMADLGATLNGPGRRLVSTRASRHSINSDDDDEGGVQTMRAGVGNSVNGASKAMGGFSGVSKFAAGTIKSPSMFNRKSSMNTGSPTKWGSSMGSGSLAQMDQQQSYIQRIYNLEEEVVKWKDRVKDLVADGEKRQASYMRREDELQHKVDQQREELDVMSGKRPTAISEEAERLRKTTIGPTTIQDLHGQVISGIEVLLRKQEVALKHGEATSIRHFKDKLAEVEAQVAAERAALSHINDDWHKKTVAMRNDLESTQAIATKLDQMYKLSEEECLRLKAQYK</sequence>
<feature type="region of interest" description="Disordered" evidence="2">
    <location>
        <begin position="142"/>
        <end position="164"/>
    </location>
</feature>
<feature type="region of interest" description="Disordered" evidence="2">
    <location>
        <begin position="1"/>
        <end position="104"/>
    </location>
</feature>
<comment type="caution">
    <text evidence="3">The sequence shown here is derived from an EMBL/GenBank/DDBJ whole genome shotgun (WGS) entry which is preliminary data.</text>
</comment>
<feature type="compositionally biased region" description="Basic and acidic residues" evidence="2">
    <location>
        <begin position="11"/>
        <end position="29"/>
    </location>
</feature>
<dbReference type="PANTHER" id="PTHR40515:SF1">
    <property type="entry name" value="CILIA- AND FLAGELLA-ASSOCIATED PROTEIN 157"/>
    <property type="match status" value="1"/>
</dbReference>
<reference evidence="3 4" key="1">
    <citation type="submission" date="2017-08" db="EMBL/GenBank/DDBJ databases">
        <title>Acidophilic green algal genome provides insights into adaptation to an acidic environment.</title>
        <authorList>
            <person name="Hirooka S."/>
            <person name="Hirose Y."/>
            <person name="Kanesaki Y."/>
            <person name="Higuchi S."/>
            <person name="Fujiwara T."/>
            <person name="Onuma R."/>
            <person name="Era A."/>
            <person name="Ohbayashi R."/>
            <person name="Uzuka A."/>
            <person name="Nozaki H."/>
            <person name="Yoshikawa H."/>
            <person name="Miyagishima S.Y."/>
        </authorList>
    </citation>
    <scope>NUCLEOTIDE SEQUENCE [LARGE SCALE GENOMIC DNA]</scope>
    <source>
        <strain evidence="3 4">NIES-2499</strain>
    </source>
</reference>
<dbReference type="EMBL" id="BEGY01000276">
    <property type="protein sequence ID" value="GAX86340.1"/>
    <property type="molecule type" value="Genomic_DNA"/>
</dbReference>
<feature type="coiled-coil region" evidence="1">
    <location>
        <begin position="178"/>
        <end position="230"/>
    </location>
</feature>
<evidence type="ECO:0000256" key="2">
    <source>
        <dbReference type="SAM" id="MobiDB-lite"/>
    </source>
</evidence>
<dbReference type="STRING" id="1157962.A0A250XU60"/>
<dbReference type="AlphaFoldDB" id="A0A250XU60"/>
<keyword evidence="1" id="KW-0175">Coiled coil</keyword>
<evidence type="ECO:0000313" key="3">
    <source>
        <dbReference type="EMBL" id="GAX86340.1"/>
    </source>
</evidence>
<dbReference type="OrthoDB" id="542225at2759"/>
<gene>
    <name evidence="3" type="ORF">CEUSTIGMA_g13752.t1</name>
</gene>
<accession>A0A250XU60</accession>
<dbReference type="Proteomes" id="UP000232323">
    <property type="component" value="Unassembled WGS sequence"/>
</dbReference>
<protein>
    <submittedName>
        <fullName evidence="3">Uncharacterized protein</fullName>
    </submittedName>
</protein>
<keyword evidence="4" id="KW-1185">Reference proteome</keyword>
<organism evidence="3 4">
    <name type="scientific">Chlamydomonas eustigma</name>
    <dbReference type="NCBI Taxonomy" id="1157962"/>
    <lineage>
        <taxon>Eukaryota</taxon>
        <taxon>Viridiplantae</taxon>
        <taxon>Chlorophyta</taxon>
        <taxon>core chlorophytes</taxon>
        <taxon>Chlorophyceae</taxon>
        <taxon>CS clade</taxon>
        <taxon>Chlamydomonadales</taxon>
        <taxon>Chlamydomonadaceae</taxon>
        <taxon>Chlamydomonas</taxon>
    </lineage>
</organism>
<evidence type="ECO:0000256" key="1">
    <source>
        <dbReference type="SAM" id="Coils"/>
    </source>
</evidence>
<evidence type="ECO:0000313" key="4">
    <source>
        <dbReference type="Proteomes" id="UP000232323"/>
    </source>
</evidence>
<name>A0A250XU60_9CHLO</name>
<proteinExistence type="predicted"/>
<dbReference type="PANTHER" id="PTHR40515">
    <property type="entry name" value="CILIA- AND FLAGELLA-ASSOCIATED PROTEIN 157"/>
    <property type="match status" value="1"/>
</dbReference>